<evidence type="ECO:0000313" key="2">
    <source>
        <dbReference type="Proteomes" id="UP000774326"/>
    </source>
</evidence>
<sequence length="186" mass="20387">MLPSLNLLKEDLEPQKALNCKLSSSVSAGPLITSFSDSAALISKPILALIVLLVFGFRDVMSKVEALLKQISKPNNLSPRPTELVVLIVGQWNLKVDNVIKLQVVLVGVLQEQDIKSILEDIVQKDQGLLGVVNQQFVGVVTHLVQNVDLRGLVEQSWRIEPTFDVSCGFSATGVELDKPFLSQIF</sequence>
<keyword evidence="2" id="KW-1185">Reference proteome</keyword>
<organism evidence="1 2">
    <name type="scientific">Wickerhamomyces pijperi</name>
    <name type="common">Yeast</name>
    <name type="synonym">Pichia pijperi</name>
    <dbReference type="NCBI Taxonomy" id="599730"/>
    <lineage>
        <taxon>Eukaryota</taxon>
        <taxon>Fungi</taxon>
        <taxon>Dikarya</taxon>
        <taxon>Ascomycota</taxon>
        <taxon>Saccharomycotina</taxon>
        <taxon>Saccharomycetes</taxon>
        <taxon>Phaffomycetales</taxon>
        <taxon>Wickerhamomycetaceae</taxon>
        <taxon>Wickerhamomyces</taxon>
    </lineage>
</organism>
<evidence type="ECO:0000313" key="1">
    <source>
        <dbReference type="EMBL" id="KAH3684029.1"/>
    </source>
</evidence>
<protein>
    <submittedName>
        <fullName evidence="1">Uncharacterized protein</fullName>
    </submittedName>
</protein>
<dbReference type="Proteomes" id="UP000774326">
    <property type="component" value="Unassembled WGS sequence"/>
</dbReference>
<proteinExistence type="predicted"/>
<reference evidence="1" key="1">
    <citation type="journal article" date="2021" name="Open Biol.">
        <title>Shared evolutionary footprints suggest mitochondrial oxidative damage underlies multiple complex I losses in fungi.</title>
        <authorList>
            <person name="Schikora-Tamarit M.A."/>
            <person name="Marcet-Houben M."/>
            <person name="Nosek J."/>
            <person name="Gabaldon T."/>
        </authorList>
    </citation>
    <scope>NUCLEOTIDE SEQUENCE</scope>
    <source>
        <strain evidence="1">CBS2887</strain>
    </source>
</reference>
<dbReference type="EMBL" id="JAEUBG010002825">
    <property type="protein sequence ID" value="KAH3684029.1"/>
    <property type="molecule type" value="Genomic_DNA"/>
</dbReference>
<accession>A0A9P8Q723</accession>
<name>A0A9P8Q723_WICPI</name>
<dbReference type="AlphaFoldDB" id="A0A9P8Q723"/>
<gene>
    <name evidence="1" type="ORF">WICPIJ_005001</name>
</gene>
<reference evidence="1" key="2">
    <citation type="submission" date="2021-01" db="EMBL/GenBank/DDBJ databases">
        <authorList>
            <person name="Schikora-Tamarit M.A."/>
        </authorList>
    </citation>
    <scope>NUCLEOTIDE SEQUENCE</scope>
    <source>
        <strain evidence="1">CBS2887</strain>
    </source>
</reference>
<comment type="caution">
    <text evidence="1">The sequence shown here is derived from an EMBL/GenBank/DDBJ whole genome shotgun (WGS) entry which is preliminary data.</text>
</comment>